<accession>H0EG45</accession>
<proteinExistence type="predicted"/>
<dbReference type="OrthoDB" id="445896at2759"/>
<dbReference type="AlphaFoldDB" id="H0EG45"/>
<dbReference type="Proteomes" id="UP000005446">
    <property type="component" value="Unassembled WGS sequence"/>
</dbReference>
<gene>
    <name evidence="1" type="ORF">M7I_1453</name>
</gene>
<sequence length="82" mass="9458">MRLCVGKNIMHTLPEKSDYHPKRNAARQRLATLRTQRFRDLVNDMSFQRRFASITSKLGGKIINSGLCMEIKNVVLDLKNDP</sequence>
<evidence type="ECO:0000313" key="2">
    <source>
        <dbReference type="Proteomes" id="UP000005446"/>
    </source>
</evidence>
<protein>
    <submittedName>
        <fullName evidence="1">Uncharacterized protein</fullName>
    </submittedName>
</protein>
<evidence type="ECO:0000313" key="1">
    <source>
        <dbReference type="EMBL" id="EHL02380.1"/>
    </source>
</evidence>
<keyword evidence="2" id="KW-1185">Reference proteome</keyword>
<name>H0EG45_GLAL7</name>
<dbReference type="HOGENOM" id="CLU_2558488_0_0_1"/>
<dbReference type="InParanoid" id="H0EG45"/>
<reference evidence="1 2" key="1">
    <citation type="journal article" date="2012" name="Eukaryot. Cell">
        <title>Genome sequence of the fungus Glarea lozoyensis: the first genome sequence of a species from the Helotiaceae family.</title>
        <authorList>
            <person name="Youssar L."/>
            <person name="Gruening B.A."/>
            <person name="Erxleben A."/>
            <person name="Guenther S."/>
            <person name="Huettel W."/>
        </authorList>
    </citation>
    <scope>NUCLEOTIDE SEQUENCE [LARGE SCALE GENOMIC DNA]</scope>
    <source>
        <strain evidence="2">ATCC 74030 / MF5533</strain>
    </source>
</reference>
<dbReference type="EMBL" id="AGUE01000023">
    <property type="protein sequence ID" value="EHL02380.1"/>
    <property type="molecule type" value="Genomic_DNA"/>
</dbReference>
<organism evidence="1 2">
    <name type="scientific">Glarea lozoyensis (strain ATCC 74030 / MF5533)</name>
    <dbReference type="NCBI Taxonomy" id="1104152"/>
    <lineage>
        <taxon>Eukaryota</taxon>
        <taxon>Fungi</taxon>
        <taxon>Dikarya</taxon>
        <taxon>Ascomycota</taxon>
        <taxon>Pezizomycotina</taxon>
        <taxon>Leotiomycetes</taxon>
        <taxon>Helotiales</taxon>
        <taxon>Helotiaceae</taxon>
        <taxon>Glarea</taxon>
    </lineage>
</organism>
<comment type="caution">
    <text evidence="1">The sequence shown here is derived from an EMBL/GenBank/DDBJ whole genome shotgun (WGS) entry which is preliminary data.</text>
</comment>